<evidence type="ECO:0000259" key="13">
    <source>
        <dbReference type="Pfam" id="PF01048"/>
    </source>
</evidence>
<gene>
    <name evidence="14" type="ORF">niasHS_012386</name>
</gene>
<evidence type="ECO:0000313" key="14">
    <source>
        <dbReference type="EMBL" id="KAL3080281.1"/>
    </source>
</evidence>
<dbReference type="NCBIfam" id="NF006054">
    <property type="entry name" value="PRK08202.1"/>
    <property type="match status" value="1"/>
</dbReference>
<sequence length="382" mass="41075">MASIVDSAKMNNFGIGTVVEPILVNKNGSTGCGGRRKKKTLFGIPQAVHAEHPQQQLLSEFAGGISPGDAVPMPTAANDCNNNSIEDIQSDRRRGPIDPTNFDHLVRLSELIRSMADLGTLQPEFGIICGSGLGAIADQMEGARILPFSEVPGFPQPSVIGHKGNLVFGRIGGHFCMCLQGRFHPYEHKMDMALCTMPVRLMALLGVRTMIVSNAAGALNGDFQTGDLMVIKDHIFLPGLSGYSPLLGISDPRFGSRFVSLHNAYDKELRKKAMSLGRQMKVPLREGIYVMNAGPQYETAAECSLIARMGGDAVGMSTCHEVTVARQCGMRVFGFSLITNCSSVDSDEPVEVSHAEVLEVAAKGGALASKWMAELIRQISEK</sequence>
<dbReference type="InterPro" id="IPR011270">
    <property type="entry name" value="Pur_Nuc_Pase_Ino/Guo-sp"/>
</dbReference>
<feature type="domain" description="Nucleoside phosphorylase" evidence="13">
    <location>
        <begin position="125"/>
        <end position="376"/>
    </location>
</feature>
<dbReference type="NCBIfam" id="TIGR01700">
    <property type="entry name" value="PNPH"/>
    <property type="match status" value="1"/>
</dbReference>
<dbReference type="Pfam" id="PF01048">
    <property type="entry name" value="PNP_UDP_1"/>
    <property type="match status" value="1"/>
</dbReference>
<comment type="similarity">
    <text evidence="2">Belongs to the PNP/MTAP phosphorylase family.</text>
</comment>
<dbReference type="GO" id="GO:0004731">
    <property type="term" value="F:purine-nucleoside phosphorylase activity"/>
    <property type="evidence" value="ECO:0007669"/>
    <property type="project" value="UniProtKB-EC"/>
</dbReference>
<comment type="catalytic activity">
    <reaction evidence="7">
        <text>inosine + phosphate = alpha-D-ribose 1-phosphate + hypoxanthine</text>
        <dbReference type="Rhea" id="RHEA:27646"/>
        <dbReference type="ChEBI" id="CHEBI:17368"/>
        <dbReference type="ChEBI" id="CHEBI:17596"/>
        <dbReference type="ChEBI" id="CHEBI:43474"/>
        <dbReference type="ChEBI" id="CHEBI:57720"/>
        <dbReference type="EC" id="2.4.2.1"/>
    </reaction>
</comment>
<comment type="caution">
    <text evidence="14">The sequence shown here is derived from an EMBL/GenBank/DDBJ whole genome shotgun (WGS) entry which is preliminary data.</text>
</comment>
<dbReference type="EMBL" id="JBICCN010000296">
    <property type="protein sequence ID" value="KAL3080281.1"/>
    <property type="molecule type" value="Genomic_DNA"/>
</dbReference>
<dbReference type="SUPFAM" id="SSF53167">
    <property type="entry name" value="Purine and uridine phosphorylases"/>
    <property type="match status" value="1"/>
</dbReference>
<evidence type="ECO:0000313" key="15">
    <source>
        <dbReference type="Proteomes" id="UP001620645"/>
    </source>
</evidence>
<evidence type="ECO:0000256" key="4">
    <source>
        <dbReference type="ARBA" id="ARBA00013834"/>
    </source>
</evidence>
<dbReference type="AlphaFoldDB" id="A0ABD2IM88"/>
<accession>A0ABD2IM88</accession>
<comment type="catalytic activity">
    <reaction evidence="8">
        <text>2'-deoxyguanosine + phosphate = 2-deoxy-alpha-D-ribose 1-phosphate + guanine</text>
        <dbReference type="Rhea" id="RHEA:27738"/>
        <dbReference type="ChEBI" id="CHEBI:16235"/>
        <dbReference type="ChEBI" id="CHEBI:17172"/>
        <dbReference type="ChEBI" id="CHEBI:43474"/>
        <dbReference type="ChEBI" id="CHEBI:57259"/>
        <dbReference type="EC" id="2.4.2.1"/>
    </reaction>
</comment>
<evidence type="ECO:0000256" key="11">
    <source>
        <dbReference type="ARBA" id="ARBA00031036"/>
    </source>
</evidence>
<keyword evidence="6" id="KW-0808">Transferase</keyword>
<dbReference type="Gene3D" id="3.40.50.1580">
    <property type="entry name" value="Nucleoside phosphorylase domain"/>
    <property type="match status" value="1"/>
</dbReference>
<evidence type="ECO:0000256" key="12">
    <source>
        <dbReference type="ARBA" id="ARBA00033072"/>
    </source>
</evidence>
<dbReference type="InterPro" id="IPR011268">
    <property type="entry name" value="Purine_phosphorylase"/>
</dbReference>
<organism evidence="14 15">
    <name type="scientific">Heterodera schachtii</name>
    <name type="common">Sugarbeet cyst nematode worm</name>
    <name type="synonym">Tylenchus schachtii</name>
    <dbReference type="NCBI Taxonomy" id="97005"/>
    <lineage>
        <taxon>Eukaryota</taxon>
        <taxon>Metazoa</taxon>
        <taxon>Ecdysozoa</taxon>
        <taxon>Nematoda</taxon>
        <taxon>Chromadorea</taxon>
        <taxon>Rhabditida</taxon>
        <taxon>Tylenchina</taxon>
        <taxon>Tylenchomorpha</taxon>
        <taxon>Tylenchoidea</taxon>
        <taxon>Heteroderidae</taxon>
        <taxon>Heteroderinae</taxon>
        <taxon>Heterodera</taxon>
    </lineage>
</organism>
<keyword evidence="5" id="KW-0328">Glycosyltransferase</keyword>
<evidence type="ECO:0000256" key="1">
    <source>
        <dbReference type="ARBA" id="ARBA00005058"/>
    </source>
</evidence>
<dbReference type="InterPro" id="IPR035994">
    <property type="entry name" value="Nucleoside_phosphorylase_sf"/>
</dbReference>
<proteinExistence type="inferred from homology"/>
<dbReference type="PANTHER" id="PTHR11904">
    <property type="entry name" value="METHYLTHIOADENOSINE/PURINE NUCLEOSIDE PHOSPHORYLASE"/>
    <property type="match status" value="1"/>
</dbReference>
<evidence type="ECO:0000256" key="10">
    <source>
        <dbReference type="ARBA" id="ARBA00023970"/>
    </source>
</evidence>
<evidence type="ECO:0000256" key="3">
    <source>
        <dbReference type="ARBA" id="ARBA00011886"/>
    </source>
</evidence>
<protein>
    <recommendedName>
        <fullName evidence="4">Purine nucleoside phosphorylase</fullName>
        <ecNumber evidence="3">2.4.2.1</ecNumber>
    </recommendedName>
    <alternativeName>
        <fullName evidence="12">Inosine phosphorylase</fullName>
    </alternativeName>
    <alternativeName>
        <fullName evidence="11">Inosine-guanosine phosphorylase</fullName>
    </alternativeName>
</protein>
<dbReference type="PANTHER" id="PTHR11904:SF9">
    <property type="entry name" value="PURINE NUCLEOSIDE PHOSPHORYLASE-RELATED"/>
    <property type="match status" value="1"/>
</dbReference>
<name>A0ABD2IM88_HETSC</name>
<dbReference type="CDD" id="cd09009">
    <property type="entry name" value="PNP-EcPNPII_like"/>
    <property type="match status" value="1"/>
</dbReference>
<dbReference type="NCBIfam" id="TIGR01697">
    <property type="entry name" value="PNPH-PUNA-XAPA"/>
    <property type="match status" value="1"/>
</dbReference>
<evidence type="ECO:0000256" key="8">
    <source>
        <dbReference type="ARBA" id="ARBA00023929"/>
    </source>
</evidence>
<evidence type="ECO:0000256" key="6">
    <source>
        <dbReference type="ARBA" id="ARBA00022679"/>
    </source>
</evidence>
<comment type="catalytic activity">
    <reaction evidence="9">
        <text>2'-deoxyinosine + phosphate = 2-deoxy-alpha-D-ribose 1-phosphate + hypoxanthine</text>
        <dbReference type="Rhea" id="RHEA:27750"/>
        <dbReference type="ChEBI" id="CHEBI:17368"/>
        <dbReference type="ChEBI" id="CHEBI:28997"/>
        <dbReference type="ChEBI" id="CHEBI:43474"/>
        <dbReference type="ChEBI" id="CHEBI:57259"/>
        <dbReference type="EC" id="2.4.2.1"/>
    </reaction>
</comment>
<keyword evidence="15" id="KW-1185">Reference proteome</keyword>
<comment type="catalytic activity">
    <reaction evidence="10">
        <text>guanosine + phosphate = alpha-D-ribose 1-phosphate + guanine</text>
        <dbReference type="Rhea" id="RHEA:13233"/>
        <dbReference type="ChEBI" id="CHEBI:16235"/>
        <dbReference type="ChEBI" id="CHEBI:16750"/>
        <dbReference type="ChEBI" id="CHEBI:43474"/>
        <dbReference type="ChEBI" id="CHEBI:57720"/>
        <dbReference type="EC" id="2.4.2.1"/>
    </reaction>
</comment>
<comment type="pathway">
    <text evidence="1">Purine metabolism; purine nucleoside salvage.</text>
</comment>
<evidence type="ECO:0000256" key="7">
    <source>
        <dbReference type="ARBA" id="ARBA00023918"/>
    </source>
</evidence>
<dbReference type="InterPro" id="IPR000845">
    <property type="entry name" value="Nucleoside_phosphorylase_d"/>
</dbReference>
<dbReference type="Proteomes" id="UP001620645">
    <property type="component" value="Unassembled WGS sequence"/>
</dbReference>
<reference evidence="14 15" key="1">
    <citation type="submission" date="2024-10" db="EMBL/GenBank/DDBJ databases">
        <authorList>
            <person name="Kim D."/>
        </authorList>
    </citation>
    <scope>NUCLEOTIDE SEQUENCE [LARGE SCALE GENOMIC DNA]</scope>
    <source>
        <strain evidence="14">Taebaek</strain>
    </source>
</reference>
<evidence type="ECO:0000256" key="2">
    <source>
        <dbReference type="ARBA" id="ARBA00006751"/>
    </source>
</evidence>
<evidence type="ECO:0000256" key="9">
    <source>
        <dbReference type="ARBA" id="ARBA00023950"/>
    </source>
</evidence>
<dbReference type="EC" id="2.4.2.1" evidence="3"/>
<evidence type="ECO:0000256" key="5">
    <source>
        <dbReference type="ARBA" id="ARBA00022676"/>
    </source>
</evidence>